<protein>
    <submittedName>
        <fullName evidence="2">Uncharacterized protein</fullName>
    </submittedName>
</protein>
<sequence>MTCKDPSHLKACIDAQSRLSAKEKAELTAALPSMKQQIEQGLAKQEASSHACLTLRMYQYPQGYPETGAHAKPKVSVCESPASTHEKMP</sequence>
<evidence type="ECO:0000313" key="2">
    <source>
        <dbReference type="EMBL" id="HGY93691.1"/>
    </source>
</evidence>
<feature type="region of interest" description="Disordered" evidence="1">
    <location>
        <begin position="66"/>
        <end position="89"/>
    </location>
</feature>
<dbReference type="AlphaFoldDB" id="A0A7V5CSE1"/>
<reference evidence="2" key="1">
    <citation type="journal article" date="2020" name="mSystems">
        <title>Genome- and Community-Level Interaction Insights into Carbon Utilization and Element Cycling Functions of Hydrothermarchaeota in Hydrothermal Sediment.</title>
        <authorList>
            <person name="Zhou Z."/>
            <person name="Liu Y."/>
            <person name="Xu W."/>
            <person name="Pan J."/>
            <person name="Luo Z.H."/>
            <person name="Li M."/>
        </authorList>
    </citation>
    <scope>NUCLEOTIDE SEQUENCE [LARGE SCALE GENOMIC DNA]</scope>
    <source>
        <strain evidence="2">SpSt-855</strain>
    </source>
</reference>
<name>A0A7V5CSE1_9BACT</name>
<comment type="caution">
    <text evidence="2">The sequence shown here is derived from an EMBL/GenBank/DDBJ whole genome shotgun (WGS) entry which is preliminary data.</text>
</comment>
<proteinExistence type="predicted"/>
<gene>
    <name evidence="2" type="ORF">ENW50_03230</name>
</gene>
<evidence type="ECO:0000256" key="1">
    <source>
        <dbReference type="SAM" id="MobiDB-lite"/>
    </source>
</evidence>
<dbReference type="EMBL" id="DTKL01000018">
    <property type="protein sequence ID" value="HGY93691.1"/>
    <property type="molecule type" value="Genomic_DNA"/>
</dbReference>
<accession>A0A7V5CSE1</accession>
<organism evidence="2">
    <name type="scientific">Acidobacterium capsulatum</name>
    <dbReference type="NCBI Taxonomy" id="33075"/>
    <lineage>
        <taxon>Bacteria</taxon>
        <taxon>Pseudomonadati</taxon>
        <taxon>Acidobacteriota</taxon>
        <taxon>Terriglobia</taxon>
        <taxon>Terriglobales</taxon>
        <taxon>Acidobacteriaceae</taxon>
        <taxon>Acidobacterium</taxon>
    </lineage>
</organism>